<dbReference type="InterPro" id="IPR002035">
    <property type="entry name" value="VWF_A"/>
</dbReference>
<dbReference type="SUPFAM" id="SSF53300">
    <property type="entry name" value="vWA-like"/>
    <property type="match status" value="2"/>
</dbReference>
<feature type="domain" description="VWFA" evidence="2">
    <location>
        <begin position="236"/>
        <end position="408"/>
    </location>
</feature>
<sequence>MMKCILPLFAMISVLYAAPALERNIRWCKGKPADVFFLLDSSSSIWIVDYRKQLNFAANVTDFFQVSEDKTRIAAAAFSNRYSQKFEFGDYNGTDNLREKIHEMPYLTGGTKTDIALKKMRESFQTNARKGVAHIAFVVTDGNSESFKETRREAEKLKKDGVYVFAIGIGRRISNKELRAIGSEPEEEFVYQVEDFDRLNDIRDTVRDTLDYSTCQAPTTPPPMDEPRCSAKSDVDVVFALDAPSMGIEQTRSVYNFIGEVTEEIHDDLGRVQVGMMSKICNDHDIQLKQYKDEFSLAQTISNAKFKGLDHQLHKLRHEGYSLENGGRPNAKKVAVLFVDDSIEKYDSLLLEAEDAKIRNGIDVYVVAIGDNVNYAACGLMASKPSNVIKVSSHRDLGLLKDDFLFTFCNGKVLSYRH</sequence>
<dbReference type="InterPro" id="IPR036465">
    <property type="entry name" value="vWFA_dom_sf"/>
</dbReference>
<organism evidence="3 4">
    <name type="scientific">Pinctada imbricata</name>
    <name type="common">Atlantic pearl-oyster</name>
    <name type="synonym">Pinctada martensii</name>
    <dbReference type="NCBI Taxonomy" id="66713"/>
    <lineage>
        <taxon>Eukaryota</taxon>
        <taxon>Metazoa</taxon>
        <taxon>Spiralia</taxon>
        <taxon>Lophotrochozoa</taxon>
        <taxon>Mollusca</taxon>
        <taxon>Bivalvia</taxon>
        <taxon>Autobranchia</taxon>
        <taxon>Pteriomorphia</taxon>
        <taxon>Pterioida</taxon>
        <taxon>Pterioidea</taxon>
        <taxon>Pteriidae</taxon>
        <taxon>Pinctada</taxon>
    </lineage>
</organism>
<dbReference type="PANTHER" id="PTHR24020:SF20">
    <property type="entry name" value="PH DOMAIN-CONTAINING PROTEIN"/>
    <property type="match status" value="1"/>
</dbReference>
<dbReference type="InterPro" id="IPR050525">
    <property type="entry name" value="ECM_Assembly_Org"/>
</dbReference>
<dbReference type="EMBL" id="VSWD01000007">
    <property type="protein sequence ID" value="KAK3098012.1"/>
    <property type="molecule type" value="Genomic_DNA"/>
</dbReference>
<accession>A0AA88Y4S5</accession>
<name>A0AA88Y4S5_PINIB</name>
<evidence type="ECO:0000313" key="3">
    <source>
        <dbReference type="EMBL" id="KAK3098012.1"/>
    </source>
</evidence>
<dbReference type="PRINTS" id="PR00453">
    <property type="entry name" value="VWFADOMAIN"/>
</dbReference>
<dbReference type="Pfam" id="PF00092">
    <property type="entry name" value="VWA"/>
    <property type="match status" value="2"/>
</dbReference>
<evidence type="ECO:0000256" key="1">
    <source>
        <dbReference type="SAM" id="SignalP"/>
    </source>
</evidence>
<evidence type="ECO:0000259" key="2">
    <source>
        <dbReference type="PROSITE" id="PS50234"/>
    </source>
</evidence>
<dbReference type="SMART" id="SM00327">
    <property type="entry name" value="VWA"/>
    <property type="match status" value="2"/>
</dbReference>
<evidence type="ECO:0000313" key="4">
    <source>
        <dbReference type="Proteomes" id="UP001186944"/>
    </source>
</evidence>
<feature type="chain" id="PRO_5041662465" description="VWFA domain-containing protein" evidence="1">
    <location>
        <begin position="18"/>
        <end position="418"/>
    </location>
</feature>
<proteinExistence type="predicted"/>
<keyword evidence="4" id="KW-1185">Reference proteome</keyword>
<dbReference type="Proteomes" id="UP001186944">
    <property type="component" value="Unassembled WGS sequence"/>
</dbReference>
<dbReference type="Gene3D" id="3.40.50.410">
    <property type="entry name" value="von Willebrand factor, type A domain"/>
    <property type="match status" value="2"/>
</dbReference>
<feature type="signal peptide" evidence="1">
    <location>
        <begin position="1"/>
        <end position="17"/>
    </location>
</feature>
<gene>
    <name evidence="3" type="ORF">FSP39_015322</name>
</gene>
<dbReference type="AlphaFoldDB" id="A0AA88Y4S5"/>
<reference evidence="3" key="1">
    <citation type="submission" date="2019-08" db="EMBL/GenBank/DDBJ databases">
        <title>The improved chromosome-level genome for the pearl oyster Pinctada fucata martensii using PacBio sequencing and Hi-C.</title>
        <authorList>
            <person name="Zheng Z."/>
        </authorList>
    </citation>
    <scope>NUCLEOTIDE SEQUENCE</scope>
    <source>
        <strain evidence="3">ZZ-2019</strain>
        <tissue evidence="3">Adductor muscle</tissue>
    </source>
</reference>
<comment type="caution">
    <text evidence="3">The sequence shown here is derived from an EMBL/GenBank/DDBJ whole genome shotgun (WGS) entry which is preliminary data.</text>
</comment>
<dbReference type="PANTHER" id="PTHR24020">
    <property type="entry name" value="COLLAGEN ALPHA"/>
    <property type="match status" value="1"/>
</dbReference>
<keyword evidence="1" id="KW-0732">Signal</keyword>
<dbReference type="PROSITE" id="PS50234">
    <property type="entry name" value="VWFA"/>
    <property type="match status" value="2"/>
</dbReference>
<feature type="domain" description="VWFA" evidence="2">
    <location>
        <begin position="34"/>
        <end position="206"/>
    </location>
</feature>
<protein>
    <recommendedName>
        <fullName evidence="2">VWFA domain-containing protein</fullName>
    </recommendedName>
</protein>